<dbReference type="Proteomes" id="UP000789901">
    <property type="component" value="Unassembled WGS sequence"/>
</dbReference>
<organism evidence="1 2">
    <name type="scientific">Gigaspora margarita</name>
    <dbReference type="NCBI Taxonomy" id="4874"/>
    <lineage>
        <taxon>Eukaryota</taxon>
        <taxon>Fungi</taxon>
        <taxon>Fungi incertae sedis</taxon>
        <taxon>Mucoromycota</taxon>
        <taxon>Glomeromycotina</taxon>
        <taxon>Glomeromycetes</taxon>
        <taxon>Diversisporales</taxon>
        <taxon>Gigasporaceae</taxon>
        <taxon>Gigaspora</taxon>
    </lineage>
</organism>
<name>A0ABN7W2N8_GIGMA</name>
<keyword evidence="2" id="KW-1185">Reference proteome</keyword>
<proteinExistence type="predicted"/>
<gene>
    <name evidence="1" type="ORF">GMARGA_LOCUS25622</name>
</gene>
<sequence>MDVIGGKALAWAVNSLYFKRNDNEEALTGAPRQNNGLISLFLKIYRKSVEKRFNAFREIEGNQE</sequence>
<accession>A0ABN7W2N8</accession>
<dbReference type="EMBL" id="CAJVQB010028603">
    <property type="protein sequence ID" value="CAG8812711.1"/>
    <property type="molecule type" value="Genomic_DNA"/>
</dbReference>
<protein>
    <submittedName>
        <fullName evidence="1">22891_t:CDS:1</fullName>
    </submittedName>
</protein>
<feature type="non-terminal residue" evidence="1">
    <location>
        <position position="64"/>
    </location>
</feature>
<reference evidence="1 2" key="1">
    <citation type="submission" date="2021-06" db="EMBL/GenBank/DDBJ databases">
        <authorList>
            <person name="Kallberg Y."/>
            <person name="Tangrot J."/>
            <person name="Rosling A."/>
        </authorList>
    </citation>
    <scope>NUCLEOTIDE SEQUENCE [LARGE SCALE GENOMIC DNA]</scope>
    <source>
        <strain evidence="1 2">120-4 pot B 10/14</strain>
    </source>
</reference>
<evidence type="ECO:0000313" key="1">
    <source>
        <dbReference type="EMBL" id="CAG8812711.1"/>
    </source>
</evidence>
<evidence type="ECO:0000313" key="2">
    <source>
        <dbReference type="Proteomes" id="UP000789901"/>
    </source>
</evidence>
<comment type="caution">
    <text evidence="1">The sequence shown here is derived from an EMBL/GenBank/DDBJ whole genome shotgun (WGS) entry which is preliminary data.</text>
</comment>